<dbReference type="InterPro" id="IPR027417">
    <property type="entry name" value="P-loop_NTPase"/>
</dbReference>
<dbReference type="CDD" id="cd06170">
    <property type="entry name" value="LuxR_C_like"/>
    <property type="match status" value="1"/>
</dbReference>
<dbReference type="SUPFAM" id="SSF46894">
    <property type="entry name" value="C-terminal effector domain of the bipartite response regulators"/>
    <property type="match status" value="1"/>
</dbReference>
<dbReference type="PANTHER" id="PTHR47691:SF3">
    <property type="entry name" value="HTH-TYPE TRANSCRIPTIONAL REGULATOR RV0890C-RELATED"/>
    <property type="match status" value="1"/>
</dbReference>
<sequence>MPEATVTGLPAFASSFVGREPERAVLTDRLARARLVSLVGPGGAGKSRLAVEVVRERGDVVGFVELAAADRPDDVTLAALHACGVRDDPELTPAHRLVAALAEATGVLVVDGCEHRHDEVAVLVTTLLRGCPELRVLATSRRRLGVVGEEVQSLGPLDDGGSALFAERARAVRPDLPIDDESVRAICRLADGLPLAVELAAGHARVLALDDIREGMADRLRFAAADDPGLAPRHRSLGACIAWGVAAAGPSAARALAALSVIGGRFTRAAATGVAGDDAPAVATLVEHSLVTFDPADGRYRLLDSAREHAAELLGGAGVAVHARLGDWVGALAAELAPGLGRAEPDALARLDRDRAAVHAALRWAAASGSGLDRAADVVADLAFGWSLRGRCAEGRDLADAVRAALADPPPRLVWAQAFLTAYAGDLEVGVGLAVEAAERAAGAGDEQTRGRSLTLVGMVQMFVDPAGAEPLLAEAVTLAVGAGDDWGEVESRQMRAYSCLLRCADTEARCHADEGLPALERLGHPQLRAWDAAIRAEIAGRAARNDDAEAYGRAGLALALGVAEPVSAGASLLPVVRSLVARGRADDAAALVAEVRPFFTTHPGVGTAVVVELAATVAAVGRDPVAAAARRGSVPAGLPAVDGEFAVLAASCALLAGDPEIASRAAADATTAADAIGHRELACAALLVGAAADRARAAPGSAERESAAARAHTALAEAAVGDLEGLLPDALDLVAGVALDAARVVAAARLHAAADRRREVLGAVRSPLARALLADRDAVVATLPAGARREAEAAGARLDRDRAVAYAVRARGARGRPSSGWESLTPTERDVVDLVGTGRTNAAVGEALLISAGTVRTHLRSVFAKLGVTSRTELAALAARRDPG</sequence>
<name>A0ABS8P1N0_9PSEU</name>
<evidence type="ECO:0000313" key="3">
    <source>
        <dbReference type="Proteomes" id="UP001199469"/>
    </source>
</evidence>
<organism evidence="2 3">
    <name type="scientific">Actinomycetospora endophytica</name>
    <dbReference type="NCBI Taxonomy" id="2291215"/>
    <lineage>
        <taxon>Bacteria</taxon>
        <taxon>Bacillati</taxon>
        <taxon>Actinomycetota</taxon>
        <taxon>Actinomycetes</taxon>
        <taxon>Pseudonocardiales</taxon>
        <taxon>Pseudonocardiaceae</taxon>
        <taxon>Actinomycetospora</taxon>
    </lineage>
</organism>
<reference evidence="2 3" key="1">
    <citation type="submission" date="2021-11" db="EMBL/GenBank/DDBJ databases">
        <title>Draft genome sequence of Actinomycetospora sp. SF1 isolated from the rhizosphere soil.</title>
        <authorList>
            <person name="Duangmal K."/>
            <person name="Chantavorakit T."/>
        </authorList>
    </citation>
    <scope>NUCLEOTIDE SEQUENCE [LARGE SCALE GENOMIC DNA]</scope>
    <source>
        <strain evidence="2 3">TBRC 5722</strain>
    </source>
</reference>
<dbReference type="RefSeq" id="WP_230729839.1">
    <property type="nucleotide sequence ID" value="NZ_JAJNDB010000001.1"/>
</dbReference>
<dbReference type="Gene3D" id="3.40.50.300">
    <property type="entry name" value="P-loop containing nucleotide triphosphate hydrolases"/>
    <property type="match status" value="1"/>
</dbReference>
<dbReference type="InterPro" id="IPR036388">
    <property type="entry name" value="WH-like_DNA-bd_sf"/>
</dbReference>
<protein>
    <submittedName>
        <fullName evidence="2">LuxR C-terminal-related transcriptional regulator</fullName>
    </submittedName>
</protein>
<dbReference type="Gene3D" id="1.10.10.10">
    <property type="entry name" value="Winged helix-like DNA-binding domain superfamily/Winged helix DNA-binding domain"/>
    <property type="match status" value="1"/>
</dbReference>
<dbReference type="PROSITE" id="PS50043">
    <property type="entry name" value="HTH_LUXR_2"/>
    <property type="match status" value="1"/>
</dbReference>
<evidence type="ECO:0000313" key="2">
    <source>
        <dbReference type="EMBL" id="MCD2192150.1"/>
    </source>
</evidence>
<proteinExistence type="predicted"/>
<dbReference type="PANTHER" id="PTHR47691">
    <property type="entry name" value="REGULATOR-RELATED"/>
    <property type="match status" value="1"/>
</dbReference>
<dbReference type="SUPFAM" id="SSF52540">
    <property type="entry name" value="P-loop containing nucleoside triphosphate hydrolases"/>
    <property type="match status" value="1"/>
</dbReference>
<comment type="caution">
    <text evidence="2">The sequence shown here is derived from an EMBL/GenBank/DDBJ whole genome shotgun (WGS) entry which is preliminary data.</text>
</comment>
<dbReference type="PROSITE" id="PS00622">
    <property type="entry name" value="HTH_LUXR_1"/>
    <property type="match status" value="1"/>
</dbReference>
<feature type="domain" description="HTH luxR-type" evidence="1">
    <location>
        <begin position="818"/>
        <end position="883"/>
    </location>
</feature>
<dbReference type="PRINTS" id="PR00038">
    <property type="entry name" value="HTHLUXR"/>
</dbReference>
<gene>
    <name evidence="2" type="ORF">LQ327_01920</name>
</gene>
<dbReference type="InterPro" id="IPR000792">
    <property type="entry name" value="Tscrpt_reg_LuxR_C"/>
</dbReference>
<evidence type="ECO:0000259" key="1">
    <source>
        <dbReference type="PROSITE" id="PS50043"/>
    </source>
</evidence>
<dbReference type="SMART" id="SM00421">
    <property type="entry name" value="HTH_LUXR"/>
    <property type="match status" value="1"/>
</dbReference>
<dbReference type="EMBL" id="JAJNDB010000001">
    <property type="protein sequence ID" value="MCD2192150.1"/>
    <property type="molecule type" value="Genomic_DNA"/>
</dbReference>
<dbReference type="Proteomes" id="UP001199469">
    <property type="component" value="Unassembled WGS sequence"/>
</dbReference>
<keyword evidence="3" id="KW-1185">Reference proteome</keyword>
<dbReference type="Pfam" id="PF00196">
    <property type="entry name" value="GerE"/>
    <property type="match status" value="1"/>
</dbReference>
<accession>A0ABS8P1N0</accession>
<dbReference type="InterPro" id="IPR016032">
    <property type="entry name" value="Sig_transdc_resp-reg_C-effctor"/>
</dbReference>